<dbReference type="PANTHER" id="PTHR37836:SF2">
    <property type="entry name" value="DUF4038 DOMAIN-CONTAINING PROTEIN"/>
    <property type="match status" value="1"/>
</dbReference>
<dbReference type="GeneID" id="63778171"/>
<protein>
    <recommendedName>
        <fullName evidence="6">DUF4038 domain-containing protein</fullName>
    </recommendedName>
</protein>
<feature type="domain" description="Apiosidase-like catalytic" evidence="3">
    <location>
        <begin position="35"/>
        <end position="413"/>
    </location>
</feature>
<comment type="caution">
    <text evidence="4">The sequence shown here is derived from an EMBL/GenBank/DDBJ whole genome shotgun (WGS) entry which is preliminary data.</text>
</comment>
<dbReference type="AlphaFoldDB" id="A0A1Y2E3Y6"/>
<name>A0A1Y2E3Y6_9PEZI</name>
<dbReference type="Gene3D" id="3.20.20.80">
    <property type="entry name" value="Glycosidases"/>
    <property type="match status" value="1"/>
</dbReference>
<keyword evidence="5" id="KW-1185">Reference proteome</keyword>
<dbReference type="Pfam" id="PF13204">
    <property type="entry name" value="Apiosidase"/>
    <property type="match status" value="1"/>
</dbReference>
<evidence type="ECO:0008006" key="6">
    <source>
        <dbReference type="Google" id="ProtNLM"/>
    </source>
</evidence>
<dbReference type="OrthoDB" id="2581507at2759"/>
<feature type="signal peptide" evidence="1">
    <location>
        <begin position="1"/>
        <end position="22"/>
    </location>
</feature>
<evidence type="ECO:0000313" key="4">
    <source>
        <dbReference type="EMBL" id="ORY66157.1"/>
    </source>
</evidence>
<keyword evidence="1" id="KW-0732">Signal</keyword>
<dbReference type="InterPro" id="IPR024749">
    <property type="entry name" value="Collagen-bd_put"/>
</dbReference>
<dbReference type="STRING" id="1141098.A0A1Y2E3Y6"/>
<organism evidence="4 5">
    <name type="scientific">Pseudomassariella vexata</name>
    <dbReference type="NCBI Taxonomy" id="1141098"/>
    <lineage>
        <taxon>Eukaryota</taxon>
        <taxon>Fungi</taxon>
        <taxon>Dikarya</taxon>
        <taxon>Ascomycota</taxon>
        <taxon>Pezizomycotina</taxon>
        <taxon>Sordariomycetes</taxon>
        <taxon>Xylariomycetidae</taxon>
        <taxon>Amphisphaeriales</taxon>
        <taxon>Pseudomassariaceae</taxon>
        <taxon>Pseudomassariella</taxon>
    </lineage>
</organism>
<dbReference type="InterPro" id="IPR025277">
    <property type="entry name" value="Apiosidase-like_cat_dom"/>
</dbReference>
<dbReference type="InParanoid" id="A0A1Y2E3Y6"/>
<dbReference type="Pfam" id="PF12904">
    <property type="entry name" value="Collagen_bind_2"/>
    <property type="match status" value="1"/>
</dbReference>
<reference evidence="4 5" key="1">
    <citation type="submission" date="2016-07" db="EMBL/GenBank/DDBJ databases">
        <title>Pervasive Adenine N6-methylation of Active Genes in Fungi.</title>
        <authorList>
            <consortium name="DOE Joint Genome Institute"/>
            <person name="Mondo S.J."/>
            <person name="Dannebaum R.O."/>
            <person name="Kuo R.C."/>
            <person name="Labutti K."/>
            <person name="Haridas S."/>
            <person name="Kuo A."/>
            <person name="Salamov A."/>
            <person name="Ahrendt S.R."/>
            <person name="Lipzen A."/>
            <person name="Sullivan W."/>
            <person name="Andreopoulos W.B."/>
            <person name="Clum A."/>
            <person name="Lindquist E."/>
            <person name="Daum C."/>
            <person name="Ramamoorthy G.K."/>
            <person name="Gryganskyi A."/>
            <person name="Culley D."/>
            <person name="Magnuson J.K."/>
            <person name="James T.Y."/>
            <person name="O'Malley M.A."/>
            <person name="Stajich J.E."/>
            <person name="Spatafora J.W."/>
            <person name="Visel A."/>
            <person name="Grigoriev I.V."/>
        </authorList>
    </citation>
    <scope>NUCLEOTIDE SEQUENCE [LARGE SCALE GENOMIC DNA]</scope>
    <source>
        <strain evidence="4 5">CBS 129021</strain>
    </source>
</reference>
<proteinExistence type="predicted"/>
<evidence type="ECO:0000313" key="5">
    <source>
        <dbReference type="Proteomes" id="UP000193689"/>
    </source>
</evidence>
<evidence type="ECO:0000259" key="2">
    <source>
        <dbReference type="Pfam" id="PF12904"/>
    </source>
</evidence>
<sequence length="519" mass="58333">MLLRAHSWFLLLWARSVWKVVAVWQVPLEYALTPSQDGHFLQDSDGEPFFWQADTAWLLFHRLNYSECETYLSDRARKGFNMVLAVGFTQIGIDSPNRNGDLTFVDEDVTRPNEPYWAYMDSIIKLAWSKGIRIALVPAWGYYVHSDHPENMGSVLNKSTARNFGTFIGQRYPYLPKLLFADTNPWWLNKTAVKDDYAAGGVPPQHQHIDWTPIYDELANGLVVGERNAVASQHKQLSKSIEPSKWWPLMTIHPTNQWFSGGPVALASAFVGARPWLTLDTSQSGHVDYPPNPPLPWWNCRRGWETVELMYAVGENTLGRKRPALDNEPHYENRYNNGKSANAYWNASDVRAGSWQAVFSGATGATYGADNVMQMYIPGLFDPAGSGPAIAWSDDIHLPGASQMQHIRNVVLDRGRNSYFSRIPAQGIIVGDAGTNDQRVTATRDTKGSWIMVYSPTGQNFSIDTRSLSGCEVQASWYDPVTGGYATFEYAQCDGLGSLKQFIPPRVDSHTDWVLVLEL</sequence>
<feature type="chain" id="PRO_5013163991" description="DUF4038 domain-containing protein" evidence="1">
    <location>
        <begin position="23"/>
        <end position="519"/>
    </location>
</feature>
<evidence type="ECO:0000259" key="3">
    <source>
        <dbReference type="Pfam" id="PF13204"/>
    </source>
</evidence>
<evidence type="ECO:0000256" key="1">
    <source>
        <dbReference type="SAM" id="SignalP"/>
    </source>
</evidence>
<dbReference type="Proteomes" id="UP000193689">
    <property type="component" value="Unassembled WGS sequence"/>
</dbReference>
<dbReference type="PANTHER" id="PTHR37836">
    <property type="entry name" value="LMO1036 PROTEIN"/>
    <property type="match status" value="1"/>
</dbReference>
<feature type="domain" description="Putative collagen-binding" evidence="2">
    <location>
        <begin position="423"/>
        <end position="518"/>
    </location>
</feature>
<accession>A0A1Y2E3Y6</accession>
<dbReference type="RefSeq" id="XP_040717121.1">
    <property type="nucleotide sequence ID" value="XM_040861959.1"/>
</dbReference>
<dbReference type="EMBL" id="MCFJ01000005">
    <property type="protein sequence ID" value="ORY66157.1"/>
    <property type="molecule type" value="Genomic_DNA"/>
</dbReference>
<gene>
    <name evidence="4" type="ORF">BCR38DRAFT_456783</name>
</gene>